<evidence type="ECO:0000313" key="1">
    <source>
        <dbReference type="EMBL" id="BCA98769.1"/>
    </source>
</evidence>
<dbReference type="RefSeq" id="WP_001054485.1">
    <property type="nucleotide sequence ID" value="NZ_CAJHFC010000037.1"/>
</dbReference>
<protein>
    <submittedName>
        <fullName evidence="1">Uncharacterized protein</fullName>
    </submittedName>
</protein>
<sequence length="57" mass="6876">MNLTALRFIREYEHGVYEGAKYARQYGDLQRLYDASSDEFFIEEINDAYEEFKRSLI</sequence>
<reference evidence="1" key="1">
    <citation type="submission" date="2020-03" db="EMBL/GenBank/DDBJ databases">
        <title>Complete genome sequence of Acinetobacter baumannii ATCC19606T, which is a model strain for tolerization of antimicrobial agents.</title>
        <authorList>
            <person name="Tsubouchi T."/>
            <person name="Suzuki M."/>
            <person name="Niki M."/>
            <person name="Oinuma K."/>
            <person name="Niki M."/>
            <person name="Shibayama K."/>
            <person name="Kakeya H."/>
            <person name="Kaneko Y."/>
        </authorList>
    </citation>
    <scope>NUCLEOTIDE SEQUENCE</scope>
    <source>
        <strain evidence="1">ATCC19606</strain>
    </source>
</reference>
<accession>A0A6F8TEE6</accession>
<name>A0A6F8TEE6_ACIBA</name>
<gene>
    <name evidence="1" type="ORF">ATCC19606_11050</name>
</gene>
<proteinExistence type="predicted"/>
<organism evidence="1">
    <name type="scientific">Acinetobacter baumannii</name>
    <dbReference type="NCBI Taxonomy" id="470"/>
    <lineage>
        <taxon>Bacteria</taxon>
        <taxon>Pseudomonadati</taxon>
        <taxon>Pseudomonadota</taxon>
        <taxon>Gammaproteobacteria</taxon>
        <taxon>Moraxellales</taxon>
        <taxon>Moraxellaceae</taxon>
        <taxon>Acinetobacter</taxon>
        <taxon>Acinetobacter calcoaceticus/baumannii complex</taxon>
    </lineage>
</organism>
<dbReference type="EMBL" id="AP022836">
    <property type="protein sequence ID" value="BCA98769.1"/>
    <property type="molecule type" value="Genomic_DNA"/>
</dbReference>
<dbReference type="AlphaFoldDB" id="A0A6F8TEE6"/>